<gene>
    <name evidence="3" type="primary">LOC106072514</name>
</gene>
<feature type="region of interest" description="Disordered" evidence="1">
    <location>
        <begin position="206"/>
        <end position="244"/>
    </location>
</feature>
<keyword evidence="2" id="KW-1185">Reference proteome</keyword>
<dbReference type="InterPro" id="IPR048278">
    <property type="entry name" value="PFN"/>
</dbReference>
<feature type="compositionally biased region" description="Basic residues" evidence="1">
    <location>
        <begin position="1034"/>
        <end position="1043"/>
    </location>
</feature>
<name>A0A9U8EIS2_BIOGL</name>
<evidence type="ECO:0000313" key="3">
    <source>
        <dbReference type="RefSeq" id="XP_013088354.2"/>
    </source>
</evidence>
<dbReference type="SUPFAM" id="SSF55770">
    <property type="entry name" value="Profilin (actin-binding protein)"/>
    <property type="match status" value="1"/>
</dbReference>
<feature type="compositionally biased region" description="Polar residues" evidence="1">
    <location>
        <begin position="1046"/>
        <end position="1071"/>
    </location>
</feature>
<feature type="compositionally biased region" description="Polar residues" evidence="1">
    <location>
        <begin position="206"/>
        <end position="217"/>
    </location>
</feature>
<evidence type="ECO:0000313" key="2">
    <source>
        <dbReference type="Proteomes" id="UP001165740"/>
    </source>
</evidence>
<organism evidence="2 3">
    <name type="scientific">Biomphalaria glabrata</name>
    <name type="common">Bloodfluke planorb</name>
    <name type="synonym">Freshwater snail</name>
    <dbReference type="NCBI Taxonomy" id="6526"/>
    <lineage>
        <taxon>Eukaryota</taxon>
        <taxon>Metazoa</taxon>
        <taxon>Spiralia</taxon>
        <taxon>Lophotrochozoa</taxon>
        <taxon>Mollusca</taxon>
        <taxon>Gastropoda</taxon>
        <taxon>Heterobranchia</taxon>
        <taxon>Euthyneura</taxon>
        <taxon>Panpulmonata</taxon>
        <taxon>Hygrophila</taxon>
        <taxon>Lymnaeoidea</taxon>
        <taxon>Planorbidae</taxon>
        <taxon>Biomphalaria</taxon>
    </lineage>
</organism>
<dbReference type="RefSeq" id="XP_013088354.2">
    <property type="nucleotide sequence ID" value="XM_013232900.2"/>
</dbReference>
<evidence type="ECO:0000256" key="1">
    <source>
        <dbReference type="SAM" id="MobiDB-lite"/>
    </source>
</evidence>
<dbReference type="GeneID" id="106072514"/>
<dbReference type="OrthoDB" id="6163174at2759"/>
<dbReference type="GO" id="GO:0003779">
    <property type="term" value="F:actin binding"/>
    <property type="evidence" value="ECO:0007669"/>
    <property type="project" value="InterPro"/>
</dbReference>
<sequence>MCSLIYRELGIGLYIYIYKDHYINTGFSVMMDSELIEQNVNKPTTFRSKYLSKNPMVPWKRLVDLNLDLMSKANKSSQNHHCASVYHFDNILDDCKLTSNTDCSSCEGECTLTNNAEHSRYEPVSSHRKEVDGRTDGIKSNKFTEMRFTNVGLFGKARNVHELDDCGEYVQGEITSSRKTLSRNHKTVDQFNELRQKHGNITCLDVSNQKNSMSVPQWSPPNPRDYPKRYESDDETSDLTKRTDVSSDHSFKKTMLRDDIHFVHLNDSEIDDSGFATRDVTMLSFRYSGGAETNTDYESDWDENEVNLTTDCKELPKNSTVHYSDQNVVTDFESHTCIEQEAAENFQEIPKMNDLPEDILEESTNVSNHIVSSPPTGLPDTEVIIPFSDNKHIFKSNGFENENPLTVKTDCIEMVDDLSDTKATNFIYTKMFSPNSFSRCQSFLEASCEEHSTYSNDVDSKVSDCLSPLVQFHNLEFQRDRDKATVTIVSERKVIESESNESQQRLKCEKLLDKNGIVDFKDETFLSKTVTDDVCNLVQRESENFKYINTHKSEDIMSNTSTSLDISEVRNAANIESIRRLKFLTRNPLTSWKRFVDVNIESLNLKKSKSISSNGADKVGHSIAKCQSNIESDRAIQCIDSHRQKCTFTHFDLSGLQDDDYSGIFNKCKTNVEPGEENEEMTCVRVVIDDLQFDETSSSNVFTDDRIEKVFSLSNEGIIKNNDHFAVSLDCEKHFQQNDDIGNYLTHDNTHSQLTETTQNIEYAETVPLDFPLQNCIDYPKETVENGSLNLTVTLHNTPLPDCMPDSTLSVQPEHEEANSALDKMAKVTENYPSNILLEATLENQSIQVLLLPEMLYNNDDYSNGFMPTSLLSQSQGHCGSQLKNERYIRSKYKPVPRKSNDRQSMKIKSRLRQQKYDQNEIHKKTLHELEVVDVSRTSIDVEPKESYDILGTVWSKLSKYIYGLVNVFNSSIHEDDDNLQHLNSASSKENINITTYERSEHFIKGDCVSKSMPDSKDRFISESDLRKTNQVQIKKHSKRRKIYSNVETPRTDTNAQTDENSFSTESQLPFQTEETPNCTLEFHNKINADYFITKGSQSADESIKYYNASPNNRVRLDKYARQGQGQSEVIIDTKSAPNENELSAFFDSTSHPESSQTSFTTAEKGLNCQKGTSTITMTQVLPENEASTNFPEESFRKLNLLTQTLPAILRCNPSLTIVHEREELCSKHQDAGDDDVMADDMLRSSLECLLEMLLQRGKVSQAFVATVQGEILAKTSGLPVKEQDVMTIVCCLTSSYQGVTRITLFTTAYQCFKLVQSSTLVGRADNSIFVALQGKQTIIVGFAHPSSPGSCIREIQELSQALSQRGL</sequence>
<dbReference type="Proteomes" id="UP001165740">
    <property type="component" value="Chromosome 1"/>
</dbReference>
<accession>A0A9U8EIS2</accession>
<dbReference type="InterPro" id="IPR036140">
    <property type="entry name" value="PFN_sf"/>
</dbReference>
<reference evidence="3" key="1">
    <citation type="submission" date="2025-08" db="UniProtKB">
        <authorList>
            <consortium name="RefSeq"/>
        </authorList>
    </citation>
    <scope>IDENTIFICATION</scope>
</reference>
<feature type="region of interest" description="Disordered" evidence="1">
    <location>
        <begin position="1031"/>
        <end position="1071"/>
    </location>
</feature>
<dbReference type="KEGG" id="bgt:106072514"/>
<proteinExistence type="predicted"/>
<protein>
    <submittedName>
        <fullName evidence="3">Uncharacterized protein LOC106072514</fullName>
    </submittedName>
</protein>
<dbReference type="Gene3D" id="3.30.450.30">
    <property type="entry name" value="Dynein light chain 2a, cytoplasmic"/>
    <property type="match status" value="1"/>
</dbReference>
<dbReference type="Pfam" id="PF00235">
    <property type="entry name" value="Profilin"/>
    <property type="match status" value="1"/>
</dbReference>